<evidence type="ECO:0000256" key="7">
    <source>
        <dbReference type="SAM" id="Phobius"/>
    </source>
</evidence>
<dbReference type="AlphaFoldDB" id="A0AAV2QKU6"/>
<dbReference type="PANTHER" id="PTHR10165:SF103">
    <property type="entry name" value="PHOSPHOLIPID PHOSPHATASE HOMOLOG 1.2 HOMOLOG"/>
    <property type="match status" value="1"/>
</dbReference>
<keyword evidence="5 7" id="KW-0472">Membrane</keyword>
<evidence type="ECO:0000259" key="8">
    <source>
        <dbReference type="SMART" id="SM00014"/>
    </source>
</evidence>
<feature type="compositionally biased region" description="Basic and acidic residues" evidence="6">
    <location>
        <begin position="237"/>
        <end position="248"/>
    </location>
</feature>
<dbReference type="Proteomes" id="UP001497623">
    <property type="component" value="Unassembled WGS sequence"/>
</dbReference>
<dbReference type="SUPFAM" id="SSF48317">
    <property type="entry name" value="Acid phosphatase/Vanadium-dependent haloperoxidase"/>
    <property type="match status" value="1"/>
</dbReference>
<feature type="transmembrane region" description="Helical" evidence="7">
    <location>
        <begin position="30"/>
        <end position="49"/>
    </location>
</feature>
<feature type="transmembrane region" description="Helical" evidence="7">
    <location>
        <begin position="205"/>
        <end position="222"/>
    </location>
</feature>
<evidence type="ECO:0000256" key="6">
    <source>
        <dbReference type="SAM" id="MobiDB-lite"/>
    </source>
</evidence>
<feature type="transmembrane region" description="Helical" evidence="7">
    <location>
        <begin position="77"/>
        <end position="97"/>
    </location>
</feature>
<keyword evidence="3 7" id="KW-0812">Transmembrane</keyword>
<dbReference type="EMBL" id="CAXKWB010007278">
    <property type="protein sequence ID" value="CAL4086386.1"/>
    <property type="molecule type" value="Genomic_DNA"/>
</dbReference>
<protein>
    <recommendedName>
        <fullName evidence="8">Phosphatidic acid phosphatase type 2/haloperoxidase domain-containing protein</fullName>
    </recommendedName>
</protein>
<dbReference type="SMART" id="SM00014">
    <property type="entry name" value="acidPPc"/>
    <property type="match status" value="1"/>
</dbReference>
<feature type="region of interest" description="Disordered" evidence="6">
    <location>
        <begin position="237"/>
        <end position="257"/>
    </location>
</feature>
<comment type="similarity">
    <text evidence="2">Belongs to the PA-phosphatase related phosphoesterase family.</text>
</comment>
<evidence type="ECO:0000256" key="4">
    <source>
        <dbReference type="ARBA" id="ARBA00022989"/>
    </source>
</evidence>
<evidence type="ECO:0000256" key="5">
    <source>
        <dbReference type="ARBA" id="ARBA00023136"/>
    </source>
</evidence>
<dbReference type="InterPro" id="IPR036938">
    <property type="entry name" value="PAP2/HPO_sf"/>
</dbReference>
<evidence type="ECO:0000256" key="2">
    <source>
        <dbReference type="ARBA" id="ARBA00008816"/>
    </source>
</evidence>
<keyword evidence="4 7" id="KW-1133">Transmembrane helix</keyword>
<evidence type="ECO:0000313" key="10">
    <source>
        <dbReference type="Proteomes" id="UP001497623"/>
    </source>
</evidence>
<dbReference type="InterPro" id="IPR000326">
    <property type="entry name" value="PAP2/HPO"/>
</dbReference>
<comment type="caution">
    <text evidence="9">The sequence shown here is derived from an EMBL/GenBank/DDBJ whole genome shotgun (WGS) entry which is preliminary data.</text>
</comment>
<dbReference type="GO" id="GO:0007165">
    <property type="term" value="P:signal transduction"/>
    <property type="evidence" value="ECO:0007669"/>
    <property type="project" value="TreeGrafter"/>
</dbReference>
<dbReference type="GO" id="GO:0005886">
    <property type="term" value="C:plasma membrane"/>
    <property type="evidence" value="ECO:0007669"/>
    <property type="project" value="TreeGrafter"/>
</dbReference>
<reference evidence="9 10" key="1">
    <citation type="submission" date="2024-05" db="EMBL/GenBank/DDBJ databases">
        <authorList>
            <person name="Wallberg A."/>
        </authorList>
    </citation>
    <scope>NUCLEOTIDE SEQUENCE [LARGE SCALE GENOMIC DNA]</scope>
</reference>
<name>A0AAV2QKU6_MEGNR</name>
<evidence type="ECO:0000313" key="9">
    <source>
        <dbReference type="EMBL" id="CAL4086386.1"/>
    </source>
</evidence>
<dbReference type="GO" id="GO:0046839">
    <property type="term" value="P:phospholipid dephosphorylation"/>
    <property type="evidence" value="ECO:0007669"/>
    <property type="project" value="TreeGrafter"/>
</dbReference>
<dbReference type="Gene3D" id="1.20.144.10">
    <property type="entry name" value="Phosphatidic acid phosphatase type 2/haloperoxidase"/>
    <property type="match status" value="1"/>
</dbReference>
<proteinExistence type="inferred from homology"/>
<feature type="transmembrane region" description="Helical" evidence="7">
    <location>
        <begin position="150"/>
        <end position="169"/>
    </location>
</feature>
<dbReference type="Pfam" id="PF01569">
    <property type="entry name" value="PAP2"/>
    <property type="match status" value="1"/>
</dbReference>
<feature type="transmembrane region" description="Helical" evidence="7">
    <location>
        <begin position="181"/>
        <end position="199"/>
    </location>
</feature>
<keyword evidence="10" id="KW-1185">Reference proteome</keyword>
<dbReference type="InterPro" id="IPR043216">
    <property type="entry name" value="PAP-like"/>
</dbReference>
<comment type="subcellular location">
    <subcellularLocation>
        <location evidence="1">Membrane</location>
        <topology evidence="1">Multi-pass membrane protein</topology>
    </subcellularLocation>
</comment>
<dbReference type="GO" id="GO:0008195">
    <property type="term" value="F:phosphatidate phosphatase activity"/>
    <property type="evidence" value="ECO:0007669"/>
    <property type="project" value="TreeGrafter"/>
</dbReference>
<accession>A0AAV2QKU6</accession>
<gene>
    <name evidence="9" type="ORF">MNOR_LOCUS12986</name>
</gene>
<dbReference type="PANTHER" id="PTHR10165">
    <property type="entry name" value="LIPID PHOSPHATE PHOSPHATASE"/>
    <property type="match status" value="1"/>
</dbReference>
<evidence type="ECO:0000256" key="1">
    <source>
        <dbReference type="ARBA" id="ARBA00004141"/>
    </source>
</evidence>
<feature type="domain" description="Phosphatidic acid phosphatase type 2/haloperoxidase" evidence="8">
    <location>
        <begin position="78"/>
        <end position="223"/>
    </location>
</feature>
<evidence type="ECO:0000256" key="3">
    <source>
        <dbReference type="ARBA" id="ARBA00022692"/>
    </source>
</evidence>
<dbReference type="GO" id="GO:0006644">
    <property type="term" value="P:phospholipid metabolic process"/>
    <property type="evidence" value="ECO:0007669"/>
    <property type="project" value="InterPro"/>
</dbReference>
<sequence length="257" mass="29551">MENLHNQRGFFCNDQSIAYPLKDDTIPTKVLLPLCNCLLTFSVVILEWWKVKSLRTARFRHCATKCCPNSLRICQPILAGFTIFIIFWFVFIIDLLIKLSVGELRPNFIAVCKPNWSEINCTDSNGNMQYIPHIPCTETSWTLQKARTSFPSGHASLSAFSVTVIILYLHKMFPKSSLRVLVQLLLVMFAYYMGISRVWDHMHHWWDVAAGFAFGIIWGYVVKTHVLDNCFPSDHRASENDNHGDENGRLGYNEETV</sequence>
<organism evidence="9 10">
    <name type="scientific">Meganyctiphanes norvegica</name>
    <name type="common">Northern krill</name>
    <name type="synonym">Thysanopoda norvegica</name>
    <dbReference type="NCBI Taxonomy" id="48144"/>
    <lineage>
        <taxon>Eukaryota</taxon>
        <taxon>Metazoa</taxon>
        <taxon>Ecdysozoa</taxon>
        <taxon>Arthropoda</taxon>
        <taxon>Crustacea</taxon>
        <taxon>Multicrustacea</taxon>
        <taxon>Malacostraca</taxon>
        <taxon>Eumalacostraca</taxon>
        <taxon>Eucarida</taxon>
        <taxon>Euphausiacea</taxon>
        <taxon>Euphausiidae</taxon>
        <taxon>Meganyctiphanes</taxon>
    </lineage>
</organism>